<proteinExistence type="predicted"/>
<dbReference type="InterPro" id="IPR041577">
    <property type="entry name" value="RT_RNaseH_2"/>
</dbReference>
<dbReference type="Pfam" id="PF17919">
    <property type="entry name" value="RT_RNaseH_2"/>
    <property type="match status" value="1"/>
</dbReference>
<dbReference type="Proteomes" id="UP000789901">
    <property type="component" value="Unassembled WGS sequence"/>
</dbReference>
<evidence type="ECO:0000313" key="3">
    <source>
        <dbReference type="Proteomes" id="UP000789901"/>
    </source>
</evidence>
<keyword evidence="3" id="KW-1185">Reference proteome</keyword>
<dbReference type="EMBL" id="CAJVQB010004814">
    <property type="protein sequence ID" value="CAG8646324.1"/>
    <property type="molecule type" value="Genomic_DNA"/>
</dbReference>
<organism evidence="2 3">
    <name type="scientific">Gigaspora margarita</name>
    <dbReference type="NCBI Taxonomy" id="4874"/>
    <lineage>
        <taxon>Eukaryota</taxon>
        <taxon>Fungi</taxon>
        <taxon>Fungi incertae sedis</taxon>
        <taxon>Mucoromycota</taxon>
        <taxon>Glomeromycotina</taxon>
        <taxon>Glomeromycetes</taxon>
        <taxon>Diversisporales</taxon>
        <taxon>Gigasporaceae</taxon>
        <taxon>Gigaspora</taxon>
    </lineage>
</organism>
<name>A0ABN7UQH4_GIGMA</name>
<protein>
    <submittedName>
        <fullName evidence="2">43659_t:CDS:1</fullName>
    </submittedName>
</protein>
<comment type="caution">
    <text evidence="2">The sequence shown here is derived from an EMBL/GenBank/DDBJ whole genome shotgun (WGS) entry which is preliminary data.</text>
</comment>
<evidence type="ECO:0000313" key="2">
    <source>
        <dbReference type="EMBL" id="CAG8646324.1"/>
    </source>
</evidence>
<sequence length="122" mass="14362">MSPTTPILAHPNDKKEYSLYKDASHLALEVILVQVDDDKKDHIIEYASHMAQLIMNLQGYNFEIKHRPEEETYNHLVKYFLTLTVLLDFDAAQIQKLKSQAQYFIVQKDILYKKNKEDHKTL</sequence>
<reference evidence="2 3" key="1">
    <citation type="submission" date="2021-06" db="EMBL/GenBank/DDBJ databases">
        <authorList>
            <person name="Kallberg Y."/>
            <person name="Tangrot J."/>
            <person name="Rosling A."/>
        </authorList>
    </citation>
    <scope>NUCLEOTIDE SEQUENCE [LARGE SCALE GENOMIC DNA]</scope>
    <source>
        <strain evidence="2 3">120-4 pot B 10/14</strain>
    </source>
</reference>
<gene>
    <name evidence="2" type="ORF">GMARGA_LOCUS9115</name>
</gene>
<evidence type="ECO:0000259" key="1">
    <source>
        <dbReference type="Pfam" id="PF17919"/>
    </source>
</evidence>
<feature type="domain" description="Reverse transcriptase/retrotransposon-derived protein RNase H-like" evidence="1">
    <location>
        <begin position="4"/>
        <end position="49"/>
    </location>
</feature>
<accession>A0ABN7UQH4</accession>